<dbReference type="InterPro" id="IPR017907">
    <property type="entry name" value="Znf_RING_CS"/>
</dbReference>
<sequence>MVDEIGSGHSRNVVNTHSPLVSHRRFEDLGTSSNPIVLGASSVEPRINSEMPRGRGHIPTRSSRRKCPLGAYVEIIEESTIPRVPTTTPSDTTQVLMEQTSSMDTTGEHGSFLQVPASFEILMRCSICMEIFHNPATISPCNHKFCYSCLLSWKRTNQTAVCPQVSFNFHMFVRKCHASVATGQVMCTEQFTVGAVELTFSSGKTLCD</sequence>
<keyword evidence="7" id="KW-1185">Reference proteome</keyword>
<dbReference type="PROSITE" id="PS00518">
    <property type="entry name" value="ZF_RING_1"/>
    <property type="match status" value="1"/>
</dbReference>
<dbReference type="GO" id="GO:0008270">
    <property type="term" value="F:zinc ion binding"/>
    <property type="evidence" value="ECO:0007669"/>
    <property type="project" value="UniProtKB-KW"/>
</dbReference>
<dbReference type="PROSITE" id="PS50089">
    <property type="entry name" value="ZF_RING_2"/>
    <property type="match status" value="1"/>
</dbReference>
<evidence type="ECO:0000259" key="5">
    <source>
        <dbReference type="PROSITE" id="PS50089"/>
    </source>
</evidence>
<keyword evidence="1" id="KW-0479">Metal-binding</keyword>
<evidence type="ECO:0000256" key="4">
    <source>
        <dbReference type="PROSITE-ProRule" id="PRU00175"/>
    </source>
</evidence>
<evidence type="ECO:0000256" key="2">
    <source>
        <dbReference type="ARBA" id="ARBA00022771"/>
    </source>
</evidence>
<evidence type="ECO:0000313" key="6">
    <source>
        <dbReference type="EMBL" id="KAK5978378.1"/>
    </source>
</evidence>
<dbReference type="AlphaFoldDB" id="A0AAN8IPC9"/>
<dbReference type="InterPro" id="IPR001841">
    <property type="entry name" value="Znf_RING"/>
</dbReference>
<dbReference type="Proteomes" id="UP001331761">
    <property type="component" value="Unassembled WGS sequence"/>
</dbReference>
<dbReference type="SUPFAM" id="SSF57850">
    <property type="entry name" value="RING/U-box"/>
    <property type="match status" value="1"/>
</dbReference>
<gene>
    <name evidence="6" type="ORF">GCK32_009423</name>
</gene>
<feature type="non-terminal residue" evidence="6">
    <location>
        <position position="208"/>
    </location>
</feature>
<evidence type="ECO:0000313" key="7">
    <source>
        <dbReference type="Proteomes" id="UP001331761"/>
    </source>
</evidence>
<protein>
    <submittedName>
        <fullName evidence="6">RING-type domain-containing protein</fullName>
    </submittedName>
</protein>
<proteinExistence type="predicted"/>
<evidence type="ECO:0000256" key="1">
    <source>
        <dbReference type="ARBA" id="ARBA00022723"/>
    </source>
</evidence>
<reference evidence="6 7" key="1">
    <citation type="submission" date="2019-10" db="EMBL/GenBank/DDBJ databases">
        <title>Assembly and Annotation for the nematode Trichostrongylus colubriformis.</title>
        <authorList>
            <person name="Martin J."/>
        </authorList>
    </citation>
    <scope>NUCLEOTIDE SEQUENCE [LARGE SCALE GENOMIC DNA]</scope>
    <source>
        <strain evidence="6">G859</strain>
        <tissue evidence="6">Whole worm</tissue>
    </source>
</reference>
<accession>A0AAN8IPC9</accession>
<dbReference type="Pfam" id="PF00097">
    <property type="entry name" value="zf-C3HC4"/>
    <property type="match status" value="1"/>
</dbReference>
<evidence type="ECO:0000256" key="3">
    <source>
        <dbReference type="ARBA" id="ARBA00022833"/>
    </source>
</evidence>
<feature type="domain" description="RING-type" evidence="5">
    <location>
        <begin position="125"/>
        <end position="163"/>
    </location>
</feature>
<name>A0AAN8IPC9_TRICO</name>
<keyword evidence="3" id="KW-0862">Zinc</keyword>
<keyword evidence="2 4" id="KW-0863">Zinc-finger</keyword>
<organism evidence="6 7">
    <name type="scientific">Trichostrongylus colubriformis</name>
    <name type="common">Black scour worm</name>
    <dbReference type="NCBI Taxonomy" id="6319"/>
    <lineage>
        <taxon>Eukaryota</taxon>
        <taxon>Metazoa</taxon>
        <taxon>Ecdysozoa</taxon>
        <taxon>Nematoda</taxon>
        <taxon>Chromadorea</taxon>
        <taxon>Rhabditida</taxon>
        <taxon>Rhabditina</taxon>
        <taxon>Rhabditomorpha</taxon>
        <taxon>Strongyloidea</taxon>
        <taxon>Trichostrongylidae</taxon>
        <taxon>Trichostrongylus</taxon>
    </lineage>
</organism>
<comment type="caution">
    <text evidence="6">The sequence shown here is derived from an EMBL/GenBank/DDBJ whole genome shotgun (WGS) entry which is preliminary data.</text>
</comment>
<dbReference type="InterPro" id="IPR018957">
    <property type="entry name" value="Znf_C3HC4_RING-type"/>
</dbReference>
<dbReference type="SMART" id="SM00184">
    <property type="entry name" value="RING"/>
    <property type="match status" value="1"/>
</dbReference>
<dbReference type="Gene3D" id="3.30.40.10">
    <property type="entry name" value="Zinc/RING finger domain, C3HC4 (zinc finger)"/>
    <property type="match status" value="1"/>
</dbReference>
<dbReference type="InterPro" id="IPR013083">
    <property type="entry name" value="Znf_RING/FYVE/PHD"/>
</dbReference>
<dbReference type="EMBL" id="WIXE01009513">
    <property type="protein sequence ID" value="KAK5978378.1"/>
    <property type="molecule type" value="Genomic_DNA"/>
</dbReference>